<evidence type="ECO:0000256" key="5">
    <source>
        <dbReference type="ARBA" id="ARBA00022801"/>
    </source>
</evidence>
<comment type="similarity">
    <text evidence="1 11">Belongs to the peptidase M1 family.</text>
</comment>
<feature type="active site" description="Proton acceptor" evidence="8">
    <location>
        <position position="371"/>
    </location>
</feature>
<evidence type="ECO:0000256" key="6">
    <source>
        <dbReference type="ARBA" id="ARBA00022833"/>
    </source>
</evidence>
<evidence type="ECO:0000256" key="7">
    <source>
        <dbReference type="ARBA" id="ARBA00023049"/>
    </source>
</evidence>
<evidence type="ECO:0000256" key="4">
    <source>
        <dbReference type="ARBA" id="ARBA00022723"/>
    </source>
</evidence>
<feature type="domain" description="Peptidase M1 membrane alanine aminopeptidase" evidence="12">
    <location>
        <begin position="298"/>
        <end position="480"/>
    </location>
</feature>
<gene>
    <name evidence="15" type="ORF">CYNAS_LOCUS332</name>
</gene>
<evidence type="ECO:0000256" key="9">
    <source>
        <dbReference type="PIRSR" id="PIRSR634016-3"/>
    </source>
</evidence>
<keyword evidence="7 11" id="KW-0482">Metalloprotease</keyword>
<dbReference type="PANTHER" id="PTHR11533:SF301">
    <property type="entry name" value="AMINOPEPTIDASE"/>
    <property type="match status" value="1"/>
</dbReference>
<dbReference type="GO" id="GO:0005737">
    <property type="term" value="C:cytoplasm"/>
    <property type="evidence" value="ECO:0007669"/>
    <property type="project" value="TreeGrafter"/>
</dbReference>
<keyword evidence="6 9" id="KW-0862">Zinc</keyword>
<dbReference type="PANTHER" id="PTHR11533">
    <property type="entry name" value="PROTEASE M1 ZINC METALLOPROTEASE"/>
    <property type="match status" value="1"/>
</dbReference>
<dbReference type="AlphaFoldDB" id="A0AA36DL37"/>
<dbReference type="EMBL" id="CATQJL010000001">
    <property type="protein sequence ID" value="CAJ0588349.1"/>
    <property type="molecule type" value="Genomic_DNA"/>
</dbReference>
<evidence type="ECO:0000256" key="11">
    <source>
        <dbReference type="RuleBase" id="RU364040"/>
    </source>
</evidence>
<dbReference type="Proteomes" id="UP001176961">
    <property type="component" value="Unassembled WGS sequence"/>
</dbReference>
<evidence type="ECO:0000256" key="3">
    <source>
        <dbReference type="ARBA" id="ARBA00022670"/>
    </source>
</evidence>
<dbReference type="GO" id="GO:0070006">
    <property type="term" value="F:metalloaminopeptidase activity"/>
    <property type="evidence" value="ECO:0007669"/>
    <property type="project" value="TreeGrafter"/>
</dbReference>
<dbReference type="GO" id="GO:0005615">
    <property type="term" value="C:extracellular space"/>
    <property type="evidence" value="ECO:0007669"/>
    <property type="project" value="TreeGrafter"/>
</dbReference>
<comment type="caution">
    <text evidence="15">The sequence shown here is derived from an EMBL/GenBank/DDBJ whole genome shotgun (WGS) entry which is preliminary data.</text>
</comment>
<dbReference type="GO" id="GO:0016020">
    <property type="term" value="C:membrane"/>
    <property type="evidence" value="ECO:0007669"/>
    <property type="project" value="TreeGrafter"/>
</dbReference>
<dbReference type="InterPro" id="IPR042097">
    <property type="entry name" value="Aminopeptidase_N-like_N_sf"/>
</dbReference>
<dbReference type="Gene3D" id="1.25.50.20">
    <property type="match status" value="1"/>
</dbReference>
<evidence type="ECO:0000256" key="8">
    <source>
        <dbReference type="PIRSR" id="PIRSR634016-1"/>
    </source>
</evidence>
<evidence type="ECO:0000256" key="10">
    <source>
        <dbReference type="PIRSR" id="PIRSR634016-4"/>
    </source>
</evidence>
<dbReference type="Pfam" id="PF17900">
    <property type="entry name" value="Peptidase_M1_N"/>
    <property type="match status" value="1"/>
</dbReference>
<feature type="binding site" evidence="9">
    <location>
        <position position="370"/>
    </location>
    <ligand>
        <name>Zn(2+)</name>
        <dbReference type="ChEBI" id="CHEBI:29105"/>
        <note>catalytic</note>
    </ligand>
</feature>
<dbReference type="EC" id="3.4.11.-" evidence="11"/>
<evidence type="ECO:0000256" key="2">
    <source>
        <dbReference type="ARBA" id="ARBA00022438"/>
    </source>
</evidence>
<dbReference type="Gene3D" id="1.10.390.10">
    <property type="entry name" value="Neutral Protease Domain 2"/>
    <property type="match status" value="1"/>
</dbReference>
<evidence type="ECO:0000259" key="12">
    <source>
        <dbReference type="Pfam" id="PF01433"/>
    </source>
</evidence>
<dbReference type="InterPro" id="IPR050344">
    <property type="entry name" value="Peptidase_M1_aminopeptidases"/>
</dbReference>
<evidence type="ECO:0000259" key="14">
    <source>
        <dbReference type="Pfam" id="PF17900"/>
    </source>
</evidence>
<feature type="domain" description="ERAP1-like C-terminal" evidence="13">
    <location>
        <begin position="550"/>
        <end position="865"/>
    </location>
</feature>
<dbReference type="InterPro" id="IPR001930">
    <property type="entry name" value="Peptidase_M1"/>
</dbReference>
<keyword evidence="5 11" id="KW-0378">Hydrolase</keyword>
<reference evidence="15" key="1">
    <citation type="submission" date="2023-07" db="EMBL/GenBank/DDBJ databases">
        <authorList>
            <consortium name="CYATHOMIX"/>
        </authorList>
    </citation>
    <scope>NUCLEOTIDE SEQUENCE</scope>
    <source>
        <strain evidence="15">N/A</strain>
    </source>
</reference>
<evidence type="ECO:0000313" key="15">
    <source>
        <dbReference type="EMBL" id="CAJ0588349.1"/>
    </source>
</evidence>
<keyword evidence="4 9" id="KW-0479">Metal-binding</keyword>
<feature type="domain" description="Aminopeptidase N-like N-terminal" evidence="14">
    <location>
        <begin position="69"/>
        <end position="263"/>
    </location>
</feature>
<dbReference type="InterPro" id="IPR045357">
    <property type="entry name" value="Aminopeptidase_N-like_N"/>
</dbReference>
<name>A0AA36DL37_CYLNA</name>
<dbReference type="SUPFAM" id="SSF63737">
    <property type="entry name" value="Leukotriene A4 hydrolase N-terminal domain"/>
    <property type="match status" value="1"/>
</dbReference>
<dbReference type="InterPro" id="IPR024571">
    <property type="entry name" value="ERAP1-like_C_dom"/>
</dbReference>
<evidence type="ECO:0000256" key="1">
    <source>
        <dbReference type="ARBA" id="ARBA00010136"/>
    </source>
</evidence>
<dbReference type="InterPro" id="IPR027268">
    <property type="entry name" value="Peptidase_M4/M1_CTD_sf"/>
</dbReference>
<dbReference type="Pfam" id="PF01433">
    <property type="entry name" value="Peptidase_M1"/>
    <property type="match status" value="1"/>
</dbReference>
<organism evidence="15 16">
    <name type="scientific">Cylicocyclus nassatus</name>
    <name type="common">Nematode worm</name>
    <dbReference type="NCBI Taxonomy" id="53992"/>
    <lineage>
        <taxon>Eukaryota</taxon>
        <taxon>Metazoa</taxon>
        <taxon>Ecdysozoa</taxon>
        <taxon>Nematoda</taxon>
        <taxon>Chromadorea</taxon>
        <taxon>Rhabditida</taxon>
        <taxon>Rhabditina</taxon>
        <taxon>Rhabditomorpha</taxon>
        <taxon>Strongyloidea</taxon>
        <taxon>Strongylidae</taxon>
        <taxon>Cylicocyclus</taxon>
    </lineage>
</organism>
<evidence type="ECO:0000259" key="13">
    <source>
        <dbReference type="Pfam" id="PF11838"/>
    </source>
</evidence>
<feature type="binding site" evidence="9">
    <location>
        <position position="393"/>
    </location>
    <ligand>
        <name>Zn(2+)</name>
        <dbReference type="ChEBI" id="CHEBI:29105"/>
        <note>catalytic</note>
    </ligand>
</feature>
<dbReference type="GO" id="GO:0006508">
    <property type="term" value="P:proteolysis"/>
    <property type="evidence" value="ECO:0007669"/>
    <property type="project" value="UniProtKB-KW"/>
</dbReference>
<feature type="transmembrane region" description="Helical" evidence="11">
    <location>
        <begin position="12"/>
        <end position="36"/>
    </location>
</feature>
<dbReference type="PRINTS" id="PR00756">
    <property type="entry name" value="ALADIPTASE"/>
</dbReference>
<proteinExistence type="inferred from homology"/>
<dbReference type="GO" id="GO:0008270">
    <property type="term" value="F:zinc ion binding"/>
    <property type="evidence" value="ECO:0007669"/>
    <property type="project" value="UniProtKB-UniRule"/>
</dbReference>
<dbReference type="GO" id="GO:0043171">
    <property type="term" value="P:peptide catabolic process"/>
    <property type="evidence" value="ECO:0007669"/>
    <property type="project" value="TreeGrafter"/>
</dbReference>
<dbReference type="FunFam" id="1.10.390.10:FF:000006">
    <property type="entry name" value="Puromycin-sensitive aminopeptidase"/>
    <property type="match status" value="1"/>
</dbReference>
<keyword evidence="16" id="KW-1185">Reference proteome</keyword>
<feature type="binding site" evidence="9">
    <location>
        <position position="374"/>
    </location>
    <ligand>
        <name>Zn(2+)</name>
        <dbReference type="ChEBI" id="CHEBI:29105"/>
        <note>catalytic</note>
    </ligand>
</feature>
<dbReference type="GO" id="GO:0042277">
    <property type="term" value="F:peptide binding"/>
    <property type="evidence" value="ECO:0007669"/>
    <property type="project" value="TreeGrafter"/>
</dbReference>
<dbReference type="Gene3D" id="2.60.40.1730">
    <property type="entry name" value="tricorn interacting facor f3 domain"/>
    <property type="match status" value="1"/>
</dbReference>
<sequence>MSAKKQAVTQCTLHTVKTLVTLVVLALIVLAMLFIMNTVSTSKTRVNENDETEDHLSLAAQLHLPKAIKPLGYDLRMQTYLPSYVDFPANKNFTFEAEINIDLDVTEAVDKIVLNMRNLTIDKDKSELYVNGKKVAIAKIFVQKKLEEVGIVPTSPLQKGEQAKLKLSYTGPINKNLGGLYRTVYKESDGSQKIAAVTMMAPLDARSMVPCFDEPEFKASWNVTVIHPYGTIAISNGIEETKERIGDWVKTKFVPTPRMSSYLLALLISEFEYIQGKTNSNVLFRIWSRREAKSMTKYALQAGIKCLELYESLFNYKFPLKKQDMVALPDFTAGAMENWGMITYREKYLLYDDVLYSQDNKRLVMTVVAHELAHQWFGNLVTLKWWNDVWLNEGFATYLEYVAGNKIDNWMETEQFFIIEQLEKSMDIDSLSSSHPLSFKIDTANEVHEAFDRVSYGKGAAVLKMIAAVTGRKNFMKGVDRAEDKAEVIWRFENFPRKQLQSSFNGSLPVLLFDVVQAFEKLCLTKQERGEKLFLEEPLYIRLTEPAKAFVINAGRHGYYRQNYGKQGWKKIAEQLKANHKIFNIFTRNAIISDAFAAALLNKVSYDTIFSLLGYLKDEEDFLPWKAAIVRFEDILQYFGNEQEAKYAKQFMLKLLEPIYQKSKDLNKFESSYKQERKFLKNLLYENVINTVCSLGSRECRSNYKKLFDEEVMACKNGEKASTCVRIVAPLRRDTYCYGIVEGNDTAFKKVSKLCEVETIQIEKDRLLEALGCSRHAPSLKKLMLLSVTRRLPYVRLQDVITIFRSIKKNPVGREVMLNFVLERWNDIYDGLMPERITIGEIIELAAVGIRSQYQVEQLKSLRKHGKHANEFGNFKKAIEDSEHQVEWISRHFQNLSALFKELSQ</sequence>
<dbReference type="Pfam" id="PF11838">
    <property type="entry name" value="ERAP1_C"/>
    <property type="match status" value="1"/>
</dbReference>
<dbReference type="InterPro" id="IPR014782">
    <property type="entry name" value="Peptidase_M1_dom"/>
</dbReference>
<keyword evidence="11" id="KW-0472">Membrane</keyword>
<feature type="site" description="Transition state stabilizer" evidence="10">
    <location>
        <position position="456"/>
    </location>
</feature>
<dbReference type="InterPro" id="IPR034016">
    <property type="entry name" value="M1_APN-typ"/>
</dbReference>
<keyword evidence="2 11" id="KW-0031">Aminopeptidase</keyword>
<keyword evidence="11" id="KW-1133">Transmembrane helix</keyword>
<dbReference type="SUPFAM" id="SSF55486">
    <property type="entry name" value="Metalloproteases ('zincins'), catalytic domain"/>
    <property type="match status" value="1"/>
</dbReference>
<protein>
    <recommendedName>
        <fullName evidence="11">Aminopeptidase</fullName>
        <ecNumber evidence="11">3.4.11.-</ecNumber>
    </recommendedName>
</protein>
<keyword evidence="11" id="KW-0812">Transmembrane</keyword>
<accession>A0AA36DL37</accession>
<evidence type="ECO:0000313" key="16">
    <source>
        <dbReference type="Proteomes" id="UP001176961"/>
    </source>
</evidence>
<keyword evidence="3 11" id="KW-0645">Protease</keyword>
<dbReference type="CDD" id="cd09601">
    <property type="entry name" value="M1_APN-Q_like"/>
    <property type="match status" value="1"/>
</dbReference>
<comment type="cofactor">
    <cofactor evidence="9 11">
        <name>Zn(2+)</name>
        <dbReference type="ChEBI" id="CHEBI:29105"/>
    </cofactor>
    <text evidence="9 11">Binds 1 zinc ion per subunit.</text>
</comment>